<dbReference type="Proteomes" id="UP000199648">
    <property type="component" value="Unassembled WGS sequence"/>
</dbReference>
<keyword evidence="3" id="KW-0411">Iron-sulfur</keyword>
<name>A0A1G5QDX3_9GAMM</name>
<dbReference type="GO" id="GO:0051536">
    <property type="term" value="F:iron-sulfur cluster binding"/>
    <property type="evidence" value="ECO:0007669"/>
    <property type="project" value="UniProtKB-KW"/>
</dbReference>
<evidence type="ECO:0000256" key="3">
    <source>
        <dbReference type="ARBA" id="ARBA00023014"/>
    </source>
</evidence>
<evidence type="ECO:0000256" key="1">
    <source>
        <dbReference type="ARBA" id="ARBA00022723"/>
    </source>
</evidence>
<dbReference type="InterPro" id="IPR036188">
    <property type="entry name" value="FAD/NAD-bd_sf"/>
</dbReference>
<dbReference type="Pfam" id="PF07992">
    <property type="entry name" value="Pyr_redox_2"/>
    <property type="match status" value="1"/>
</dbReference>
<dbReference type="OrthoDB" id="9803192at2"/>
<dbReference type="SUPFAM" id="SSF51971">
    <property type="entry name" value="Nucleotide-binding domain"/>
    <property type="match status" value="1"/>
</dbReference>
<dbReference type="GO" id="GO:0046872">
    <property type="term" value="F:metal ion binding"/>
    <property type="evidence" value="ECO:0007669"/>
    <property type="project" value="UniProtKB-KW"/>
</dbReference>
<evidence type="ECO:0000313" key="6">
    <source>
        <dbReference type="Proteomes" id="UP000199648"/>
    </source>
</evidence>
<sequence>MATSSDDMKKDFTYRRYQDGDDKHGPLNQEIFQASWTHKCPTYVHRTPPCQGSCPSGHDVRGWLDIVRGIEKPAGEMTMPEYAFRRNTDANPFPSIMGRVCPAPCEDGCNRNMVEDHVGINSVEQYIGDTALREGYKFEVGEDTGKKIAVIGGGPAGLAAAYQLRRKGHAVTIFEAYDLLGGMMRYGIPGYRTPRDVLDGEINRIVEMGVEVKTGTKIGVDVKLDDVEKEYDAVLFAMGAQSGRPLPIPGADAVNCISGVAFLAAFNEDRLKAVSGRVVVIGGGDTSIDVASVARRLGHISVENEKDRPEHVIINQTAHDAAMVANRTGADVMLISRSPVEKMPAAEHEIEDATREGVSIRGQLNPAEVIKGEDGRAKALRVQKLEADGKTPIEGEFEDIEAELIVAAIGQTGDWEGMEGLANDHGLMDADKHFQVPNKPGYFVCGDIVRPHLLTTAIGQASIACESIDHYLKHEQLVKRPRVDVHHFDLMNKLMETGLQPEHFQAEPKTDLTTKDIDVGLRGTSEAGYAVHNYEDRSQNEIIPADELFLGHFDYTPRHKRKSIEVTSEEVLGHFEERLQPLAEEEAIDEAKRCMSCGMCFECDNCVVFCPQEAVKKVPANQRTMGRYVYTDYDKCIGCHICADVCPTGYIDMGMGE</sequence>
<dbReference type="Pfam" id="PF14691">
    <property type="entry name" value="Fer4_20"/>
    <property type="match status" value="1"/>
</dbReference>
<accession>A0A1G5QDX3</accession>
<dbReference type="InterPro" id="IPR051394">
    <property type="entry name" value="Glutamate_Synthase"/>
</dbReference>
<dbReference type="GO" id="GO:0016491">
    <property type="term" value="F:oxidoreductase activity"/>
    <property type="evidence" value="ECO:0007669"/>
    <property type="project" value="InterPro"/>
</dbReference>
<dbReference type="NCBIfam" id="NF009410">
    <property type="entry name" value="PRK12771.1"/>
    <property type="match status" value="1"/>
</dbReference>
<dbReference type="PANTHER" id="PTHR43100">
    <property type="entry name" value="GLUTAMATE SYNTHASE [NADPH] SMALL CHAIN"/>
    <property type="match status" value="1"/>
</dbReference>
<dbReference type="EMBL" id="FMWD01000005">
    <property type="protein sequence ID" value="SCZ59786.1"/>
    <property type="molecule type" value="Genomic_DNA"/>
</dbReference>
<gene>
    <name evidence="5" type="ORF">SAMN03097708_01926</name>
</gene>
<dbReference type="Gene3D" id="1.10.1060.10">
    <property type="entry name" value="Alpha-helical ferredoxin"/>
    <property type="match status" value="1"/>
</dbReference>
<dbReference type="PRINTS" id="PR00419">
    <property type="entry name" value="ADXRDTASE"/>
</dbReference>
<keyword evidence="6" id="KW-1185">Reference proteome</keyword>
<keyword evidence="2" id="KW-0408">Iron</keyword>
<dbReference type="Pfam" id="PF12838">
    <property type="entry name" value="Fer4_7"/>
    <property type="match status" value="1"/>
</dbReference>
<dbReference type="Gene3D" id="3.30.70.20">
    <property type="match status" value="1"/>
</dbReference>
<dbReference type="InterPro" id="IPR017896">
    <property type="entry name" value="4Fe4S_Fe-S-bd"/>
</dbReference>
<dbReference type="PANTHER" id="PTHR43100:SF1">
    <property type="entry name" value="GLUTAMATE SYNTHASE [NADPH] SMALL CHAIN"/>
    <property type="match status" value="1"/>
</dbReference>
<proteinExistence type="predicted"/>
<dbReference type="RefSeq" id="WP_092995979.1">
    <property type="nucleotide sequence ID" value="NZ_FMWD01000005.1"/>
</dbReference>
<dbReference type="STRING" id="415747.SAMN03097708_01926"/>
<reference evidence="5 6" key="1">
    <citation type="submission" date="2016-10" db="EMBL/GenBank/DDBJ databases">
        <authorList>
            <person name="de Groot N.N."/>
        </authorList>
    </citation>
    <scope>NUCLEOTIDE SEQUENCE [LARGE SCALE GENOMIC DNA]</scope>
    <source>
        <strain evidence="5 6">HLD2</strain>
    </source>
</reference>
<dbReference type="InterPro" id="IPR009051">
    <property type="entry name" value="Helical_ferredxn"/>
</dbReference>
<dbReference type="InterPro" id="IPR023753">
    <property type="entry name" value="FAD/NAD-binding_dom"/>
</dbReference>
<dbReference type="SUPFAM" id="SSF54862">
    <property type="entry name" value="4Fe-4S ferredoxins"/>
    <property type="match status" value="1"/>
</dbReference>
<dbReference type="AlphaFoldDB" id="A0A1G5QDX3"/>
<feature type="domain" description="4Fe-4S ferredoxin-type" evidence="4">
    <location>
        <begin position="627"/>
        <end position="656"/>
    </location>
</feature>
<keyword evidence="1" id="KW-0479">Metal-binding</keyword>
<dbReference type="InterPro" id="IPR017900">
    <property type="entry name" value="4Fe4S_Fe_S_CS"/>
</dbReference>
<organism evidence="5 6">
    <name type="scientific">Thiohalomonas denitrificans</name>
    <dbReference type="NCBI Taxonomy" id="415747"/>
    <lineage>
        <taxon>Bacteria</taxon>
        <taxon>Pseudomonadati</taxon>
        <taxon>Pseudomonadota</taxon>
        <taxon>Gammaproteobacteria</taxon>
        <taxon>Thiohalomonadales</taxon>
        <taxon>Thiohalomonadaceae</taxon>
        <taxon>Thiohalomonas</taxon>
    </lineage>
</organism>
<dbReference type="PROSITE" id="PS00198">
    <property type="entry name" value="4FE4S_FER_1"/>
    <property type="match status" value="1"/>
</dbReference>
<dbReference type="InterPro" id="IPR028261">
    <property type="entry name" value="DPD_II"/>
</dbReference>
<dbReference type="Gene3D" id="3.50.50.60">
    <property type="entry name" value="FAD/NAD(P)-binding domain"/>
    <property type="match status" value="2"/>
</dbReference>
<evidence type="ECO:0000259" key="4">
    <source>
        <dbReference type="PROSITE" id="PS51379"/>
    </source>
</evidence>
<evidence type="ECO:0000256" key="2">
    <source>
        <dbReference type="ARBA" id="ARBA00023004"/>
    </source>
</evidence>
<dbReference type="PROSITE" id="PS51379">
    <property type="entry name" value="4FE4S_FER_2"/>
    <property type="match status" value="1"/>
</dbReference>
<protein>
    <submittedName>
        <fullName evidence="5">NADPH-dependent glutamate synthase beta chain</fullName>
    </submittedName>
</protein>
<evidence type="ECO:0000313" key="5">
    <source>
        <dbReference type="EMBL" id="SCZ59786.1"/>
    </source>
</evidence>